<dbReference type="EMBL" id="UINC01027230">
    <property type="protein sequence ID" value="SVB06126.1"/>
    <property type="molecule type" value="Genomic_DNA"/>
</dbReference>
<evidence type="ECO:0000256" key="2">
    <source>
        <dbReference type="ARBA" id="ARBA00005099"/>
    </source>
</evidence>
<accession>A0A382AX48</accession>
<comment type="cofactor">
    <cofactor evidence="1">
        <name>pyridoxal 5'-phosphate</name>
        <dbReference type="ChEBI" id="CHEBI:597326"/>
    </cofactor>
</comment>
<dbReference type="InterPro" id="IPR020578">
    <property type="entry name" value="Aminotrans_V_PyrdxlP_BS"/>
</dbReference>
<dbReference type="FunFam" id="3.90.1150.10:FF:000006">
    <property type="entry name" value="Phosphoserine aminotransferase"/>
    <property type="match status" value="1"/>
</dbReference>
<comment type="catalytic activity">
    <reaction evidence="11">
        <text>O-phospho-L-serine + 2-oxoglutarate = 3-phosphooxypyruvate + L-glutamate</text>
        <dbReference type="Rhea" id="RHEA:14329"/>
        <dbReference type="ChEBI" id="CHEBI:16810"/>
        <dbReference type="ChEBI" id="CHEBI:18110"/>
        <dbReference type="ChEBI" id="CHEBI:29985"/>
        <dbReference type="ChEBI" id="CHEBI:57524"/>
        <dbReference type="EC" id="2.6.1.52"/>
    </reaction>
</comment>
<gene>
    <name evidence="13" type="ORF">METZ01_LOCUS158980</name>
</gene>
<keyword evidence="9" id="KW-0718">Serine biosynthesis</keyword>
<evidence type="ECO:0000256" key="9">
    <source>
        <dbReference type="ARBA" id="ARBA00023299"/>
    </source>
</evidence>
<dbReference type="PROSITE" id="PS00595">
    <property type="entry name" value="AA_TRANSFER_CLASS_5"/>
    <property type="match status" value="1"/>
</dbReference>
<evidence type="ECO:0000256" key="6">
    <source>
        <dbReference type="ARBA" id="ARBA00022605"/>
    </source>
</evidence>
<name>A0A382AX48_9ZZZZ</name>
<dbReference type="InterPro" id="IPR015424">
    <property type="entry name" value="PyrdxlP-dep_Trfase"/>
</dbReference>
<evidence type="ECO:0000259" key="12">
    <source>
        <dbReference type="Pfam" id="PF00266"/>
    </source>
</evidence>
<dbReference type="InterPro" id="IPR015422">
    <property type="entry name" value="PyrdxlP-dep_Trfase_small"/>
</dbReference>
<dbReference type="GO" id="GO:0004648">
    <property type="term" value="F:O-phospho-L-serine:2-oxoglutarate aminotransferase activity"/>
    <property type="evidence" value="ECO:0007669"/>
    <property type="project" value="UniProtKB-EC"/>
</dbReference>
<dbReference type="Pfam" id="PF00266">
    <property type="entry name" value="Aminotran_5"/>
    <property type="match status" value="1"/>
</dbReference>
<dbReference type="GO" id="GO:0006564">
    <property type="term" value="P:L-serine biosynthetic process"/>
    <property type="evidence" value="ECO:0007669"/>
    <property type="project" value="UniProtKB-KW"/>
</dbReference>
<keyword evidence="7" id="KW-0808">Transferase</keyword>
<evidence type="ECO:0000313" key="13">
    <source>
        <dbReference type="EMBL" id="SVB06126.1"/>
    </source>
</evidence>
<dbReference type="PIRSF" id="PIRSF000525">
    <property type="entry name" value="SerC"/>
    <property type="match status" value="1"/>
</dbReference>
<dbReference type="InterPro" id="IPR000192">
    <property type="entry name" value="Aminotrans_V_dom"/>
</dbReference>
<comment type="catalytic activity">
    <reaction evidence="10">
        <text>4-(phosphooxy)-L-threonine + 2-oxoglutarate = (R)-3-hydroxy-2-oxo-4-phosphooxybutanoate + L-glutamate</text>
        <dbReference type="Rhea" id="RHEA:16573"/>
        <dbReference type="ChEBI" id="CHEBI:16810"/>
        <dbReference type="ChEBI" id="CHEBI:29985"/>
        <dbReference type="ChEBI" id="CHEBI:58452"/>
        <dbReference type="ChEBI" id="CHEBI:58538"/>
        <dbReference type="EC" id="2.6.1.52"/>
    </reaction>
</comment>
<dbReference type="GO" id="GO:0005737">
    <property type="term" value="C:cytoplasm"/>
    <property type="evidence" value="ECO:0007669"/>
    <property type="project" value="TreeGrafter"/>
</dbReference>
<keyword evidence="6" id="KW-0028">Amino-acid biosynthesis</keyword>
<protein>
    <recommendedName>
        <fullName evidence="4">phosphoserine transaminase</fullName>
        <ecNumber evidence="4">2.6.1.52</ecNumber>
    </recommendedName>
</protein>
<dbReference type="NCBIfam" id="NF003764">
    <property type="entry name" value="PRK05355.1"/>
    <property type="match status" value="1"/>
</dbReference>
<dbReference type="PANTHER" id="PTHR43247">
    <property type="entry name" value="PHOSPHOSERINE AMINOTRANSFERASE"/>
    <property type="match status" value="1"/>
</dbReference>
<dbReference type="Gene3D" id="3.40.640.10">
    <property type="entry name" value="Type I PLP-dependent aspartate aminotransferase-like (Major domain)"/>
    <property type="match status" value="1"/>
</dbReference>
<sequence>MNRVHNFSAGPCTLPLEVLEETQKEFLDFAGNGMSIIEDSHRGPSYMKIQQDALASFRRLANVPDDFAILFLQGGATLQFAQTAMNLLSSDEKAGYVNTGVWGQKALEDASRVANIYEAWSGTDNGFTTTPDDNEIELQQDTKWLHITSNETIGGIRFENFPEVGVPLVADMSSDFLSRNINWEKFDLVYGGAQKNLGPAGLAVVIVRRDTLNKHGRDLPTYLDYEFHDKSDSLGNTPPMFSIYVMGKVLNWMEKSGGVDEFKKRADIRSNLLYDVIDNSEGWYSSPVETKSRSLMNIIFHLPDETLEKQFIEEATTIDLINLKGHRNVRGIRISLYNAMPIESVETLTNFMKDFLQNNR</sequence>
<evidence type="ECO:0000256" key="7">
    <source>
        <dbReference type="ARBA" id="ARBA00022679"/>
    </source>
</evidence>
<reference evidence="13" key="1">
    <citation type="submission" date="2018-05" db="EMBL/GenBank/DDBJ databases">
        <authorList>
            <person name="Lanie J.A."/>
            <person name="Ng W.-L."/>
            <person name="Kazmierczak K.M."/>
            <person name="Andrzejewski T.M."/>
            <person name="Davidsen T.M."/>
            <person name="Wayne K.J."/>
            <person name="Tettelin H."/>
            <person name="Glass J.I."/>
            <person name="Rusch D."/>
            <person name="Podicherti R."/>
            <person name="Tsui H.-C.T."/>
            <person name="Winkler M.E."/>
        </authorList>
    </citation>
    <scope>NUCLEOTIDE SEQUENCE</scope>
</reference>
<dbReference type="NCBIfam" id="TIGR01364">
    <property type="entry name" value="serC_1"/>
    <property type="match status" value="1"/>
</dbReference>
<dbReference type="AlphaFoldDB" id="A0A382AX48"/>
<evidence type="ECO:0000256" key="5">
    <source>
        <dbReference type="ARBA" id="ARBA00022576"/>
    </source>
</evidence>
<dbReference type="EC" id="2.6.1.52" evidence="4"/>
<dbReference type="SUPFAM" id="SSF53383">
    <property type="entry name" value="PLP-dependent transferases"/>
    <property type="match status" value="1"/>
</dbReference>
<evidence type="ECO:0000256" key="11">
    <source>
        <dbReference type="ARBA" id="ARBA00049007"/>
    </source>
</evidence>
<keyword evidence="5" id="KW-0032">Aminotransferase</keyword>
<proteinExistence type="inferred from homology"/>
<dbReference type="UniPathway" id="UPA00135">
    <property type="reaction ID" value="UER00197"/>
</dbReference>
<comment type="pathway">
    <text evidence="2">Amino-acid biosynthesis; L-serine biosynthesis; L-serine from 3-phospho-D-glycerate: step 2/3.</text>
</comment>
<dbReference type="InterPro" id="IPR022278">
    <property type="entry name" value="Pser_aminoTfrase"/>
</dbReference>
<keyword evidence="8" id="KW-0663">Pyridoxal phosphate</keyword>
<organism evidence="13">
    <name type="scientific">marine metagenome</name>
    <dbReference type="NCBI Taxonomy" id="408172"/>
    <lineage>
        <taxon>unclassified sequences</taxon>
        <taxon>metagenomes</taxon>
        <taxon>ecological metagenomes</taxon>
    </lineage>
</organism>
<dbReference type="GO" id="GO:0030170">
    <property type="term" value="F:pyridoxal phosphate binding"/>
    <property type="evidence" value="ECO:0007669"/>
    <property type="project" value="TreeGrafter"/>
</dbReference>
<feature type="domain" description="Aminotransferase class V" evidence="12">
    <location>
        <begin position="5"/>
        <end position="348"/>
    </location>
</feature>
<evidence type="ECO:0000256" key="3">
    <source>
        <dbReference type="ARBA" id="ARBA00006904"/>
    </source>
</evidence>
<evidence type="ECO:0000256" key="8">
    <source>
        <dbReference type="ARBA" id="ARBA00022898"/>
    </source>
</evidence>
<dbReference type="PANTHER" id="PTHR43247:SF1">
    <property type="entry name" value="PHOSPHOSERINE AMINOTRANSFERASE"/>
    <property type="match status" value="1"/>
</dbReference>
<dbReference type="InterPro" id="IPR015421">
    <property type="entry name" value="PyrdxlP-dep_Trfase_major"/>
</dbReference>
<dbReference type="FunFam" id="3.40.640.10:FF:000010">
    <property type="entry name" value="Phosphoserine aminotransferase"/>
    <property type="match status" value="1"/>
</dbReference>
<dbReference type="HAMAP" id="MF_00160">
    <property type="entry name" value="SerC_aminotrans_5"/>
    <property type="match status" value="1"/>
</dbReference>
<comment type="similarity">
    <text evidence="3">Belongs to the class-V pyridoxal-phosphate-dependent aminotransferase family. SerC subfamily.</text>
</comment>
<evidence type="ECO:0000256" key="4">
    <source>
        <dbReference type="ARBA" id="ARBA00013030"/>
    </source>
</evidence>
<evidence type="ECO:0000256" key="1">
    <source>
        <dbReference type="ARBA" id="ARBA00001933"/>
    </source>
</evidence>
<evidence type="ECO:0000256" key="10">
    <source>
        <dbReference type="ARBA" id="ARBA00047630"/>
    </source>
</evidence>
<dbReference type="Gene3D" id="3.90.1150.10">
    <property type="entry name" value="Aspartate Aminotransferase, domain 1"/>
    <property type="match status" value="1"/>
</dbReference>